<dbReference type="Proteomes" id="UP000195755">
    <property type="component" value="Chromosome"/>
</dbReference>
<name>A0A1Z2KXT7_9ACTN</name>
<proteinExistence type="predicted"/>
<evidence type="ECO:0000313" key="2">
    <source>
        <dbReference type="Proteomes" id="UP000195755"/>
    </source>
</evidence>
<protein>
    <submittedName>
        <fullName evidence="1">Uncharacterized protein</fullName>
    </submittedName>
</protein>
<organism evidence="1 2">
    <name type="scientific">Streptomyces albireticuli</name>
    <dbReference type="NCBI Taxonomy" id="1940"/>
    <lineage>
        <taxon>Bacteria</taxon>
        <taxon>Bacillati</taxon>
        <taxon>Actinomycetota</taxon>
        <taxon>Actinomycetes</taxon>
        <taxon>Kitasatosporales</taxon>
        <taxon>Streptomycetaceae</taxon>
        <taxon>Streptomyces</taxon>
    </lineage>
</organism>
<reference evidence="1 2" key="1">
    <citation type="submission" date="2017-06" db="EMBL/GenBank/DDBJ databases">
        <title>Streptomyces albireticuli Genome sequencing and assembly.</title>
        <authorList>
            <person name="Wang Y."/>
            <person name="Du B."/>
            <person name="Ding Y."/>
            <person name="Liu H."/>
            <person name="Hou Q."/>
            <person name="Liu K."/>
            <person name="Yao L."/>
            <person name="Wang C."/>
        </authorList>
    </citation>
    <scope>NUCLEOTIDE SEQUENCE [LARGE SCALE GENOMIC DNA]</scope>
    <source>
        <strain evidence="1 2">MDJK11</strain>
    </source>
</reference>
<dbReference type="KEGG" id="salj:SMD11_1211"/>
<evidence type="ECO:0000313" key="1">
    <source>
        <dbReference type="EMBL" id="ARZ66872.1"/>
    </source>
</evidence>
<accession>A0A1Z2KXT7</accession>
<gene>
    <name evidence="1" type="ORF">SMD11_1211</name>
</gene>
<sequence>MMKVAAAMLWVTLWAFLALWAIMPRRNGP</sequence>
<dbReference type="EMBL" id="CP021744">
    <property type="protein sequence ID" value="ARZ66872.1"/>
    <property type="molecule type" value="Genomic_DNA"/>
</dbReference>
<dbReference type="AlphaFoldDB" id="A0A1Z2KXT7"/>